<evidence type="ECO:0000313" key="1">
    <source>
        <dbReference type="EMBL" id="RAH45210.1"/>
    </source>
</evidence>
<keyword evidence="2" id="KW-1185">Reference proteome</keyword>
<sequence>MQLSLYILTALSVGTATTLAAPFPGTEVSAQSSATYHWHGCGSVGSCSSDGDCQVDENCLSMAQNETSHVHCGQENHPTACWAVSAIIVYITSWILR</sequence>
<dbReference type="EMBL" id="KZ825347">
    <property type="protein sequence ID" value="RAH45210.1"/>
    <property type="molecule type" value="Genomic_DNA"/>
</dbReference>
<reference evidence="1" key="1">
    <citation type="submission" date="2018-02" db="EMBL/GenBank/DDBJ databases">
        <title>The genomes of Aspergillus section Nigri reveals drivers in fungal speciation.</title>
        <authorList>
            <consortium name="DOE Joint Genome Institute"/>
            <person name="Vesth T.C."/>
            <person name="Nybo J."/>
            <person name="Theobald S."/>
            <person name="Brandl J."/>
            <person name="Frisvad J.C."/>
            <person name="Nielsen K.F."/>
            <person name="Lyhne E.K."/>
            <person name="Kogle M.E."/>
            <person name="Kuo A."/>
            <person name="Riley R."/>
            <person name="Clum A."/>
            <person name="Nolan M."/>
            <person name="Lipzen A."/>
            <person name="Salamov A."/>
            <person name="Henrissat B."/>
            <person name="Wiebenga A."/>
            <person name="De vries R.P."/>
            <person name="Grigoriev I.V."/>
            <person name="Mortensen U.H."/>
            <person name="Andersen M.R."/>
            <person name="Baker S.E."/>
        </authorList>
    </citation>
    <scope>NUCLEOTIDE SEQUENCE</scope>
    <source>
        <strain evidence="1">CBS 621.78</strain>
    </source>
</reference>
<protein>
    <submittedName>
        <fullName evidence="1">Uncharacterized protein</fullName>
    </submittedName>
</protein>
<evidence type="ECO:0000313" key="2">
    <source>
        <dbReference type="Proteomes" id="UP000249057"/>
    </source>
</evidence>
<name>A0ACD1G7G8_9EURO</name>
<organism evidence="1 2">
    <name type="scientific">Aspergillus brunneoviolaceus CBS 621.78</name>
    <dbReference type="NCBI Taxonomy" id="1450534"/>
    <lineage>
        <taxon>Eukaryota</taxon>
        <taxon>Fungi</taxon>
        <taxon>Dikarya</taxon>
        <taxon>Ascomycota</taxon>
        <taxon>Pezizomycotina</taxon>
        <taxon>Eurotiomycetes</taxon>
        <taxon>Eurotiomycetidae</taxon>
        <taxon>Eurotiales</taxon>
        <taxon>Aspergillaceae</taxon>
        <taxon>Aspergillus</taxon>
        <taxon>Aspergillus subgen. Circumdati</taxon>
    </lineage>
</organism>
<gene>
    <name evidence="1" type="ORF">BO95DRAFT_464276</name>
</gene>
<dbReference type="Proteomes" id="UP000249057">
    <property type="component" value="Unassembled WGS sequence"/>
</dbReference>
<accession>A0ACD1G7G8</accession>
<proteinExistence type="predicted"/>